<feature type="compositionally biased region" description="Low complexity" evidence="3">
    <location>
        <begin position="2839"/>
        <end position="2853"/>
    </location>
</feature>
<feature type="region of interest" description="Disordered" evidence="3">
    <location>
        <begin position="2415"/>
        <end position="2763"/>
    </location>
</feature>
<feature type="region of interest" description="Disordered" evidence="3">
    <location>
        <begin position="1252"/>
        <end position="1276"/>
    </location>
</feature>
<feature type="region of interest" description="Disordered" evidence="3">
    <location>
        <begin position="2789"/>
        <end position="2864"/>
    </location>
</feature>
<feature type="compositionally biased region" description="Basic and acidic residues" evidence="3">
    <location>
        <begin position="1931"/>
        <end position="1963"/>
    </location>
</feature>
<reference evidence="6 7" key="1">
    <citation type="journal article" date="2017" name="Gigascience">
        <title>Genome sequence of the small brown planthopper, Laodelphax striatellus.</title>
        <authorList>
            <person name="Zhu J."/>
            <person name="Jiang F."/>
            <person name="Wang X."/>
            <person name="Yang P."/>
            <person name="Bao Y."/>
            <person name="Zhao W."/>
            <person name="Wang W."/>
            <person name="Lu H."/>
            <person name="Wang Q."/>
            <person name="Cui N."/>
            <person name="Li J."/>
            <person name="Chen X."/>
            <person name="Luo L."/>
            <person name="Yu J."/>
            <person name="Kang L."/>
            <person name="Cui F."/>
        </authorList>
    </citation>
    <scope>NUCLEOTIDE SEQUENCE [LARGE SCALE GENOMIC DNA]</scope>
    <source>
        <strain evidence="6">Lst14</strain>
    </source>
</reference>
<feature type="compositionally biased region" description="Low complexity" evidence="3">
    <location>
        <begin position="1407"/>
        <end position="1427"/>
    </location>
</feature>
<evidence type="ECO:0000256" key="2">
    <source>
        <dbReference type="ARBA" id="ARBA00023242"/>
    </source>
</evidence>
<evidence type="ECO:0000313" key="6">
    <source>
        <dbReference type="EMBL" id="RZF46756.1"/>
    </source>
</evidence>
<feature type="compositionally biased region" description="Basic and acidic residues" evidence="3">
    <location>
        <begin position="1565"/>
        <end position="1582"/>
    </location>
</feature>
<feature type="region of interest" description="Disordered" evidence="3">
    <location>
        <begin position="1889"/>
        <end position="2013"/>
    </location>
</feature>
<evidence type="ECO:0000259" key="5">
    <source>
        <dbReference type="Pfam" id="PF16687"/>
    </source>
</evidence>
<evidence type="ECO:0000256" key="1">
    <source>
        <dbReference type="ARBA" id="ARBA00004123"/>
    </source>
</evidence>
<dbReference type="SMR" id="A0A482XLF3"/>
<evidence type="ECO:0000256" key="3">
    <source>
        <dbReference type="SAM" id="MobiDB-lite"/>
    </source>
</evidence>
<dbReference type="PANTHER" id="PTHR21583">
    <property type="entry name" value="ELYS PROTEIN"/>
    <property type="match status" value="1"/>
</dbReference>
<feature type="compositionally biased region" description="Basic and acidic residues" evidence="3">
    <location>
        <begin position="1713"/>
        <end position="1727"/>
    </location>
</feature>
<accession>A0A482XLF3</accession>
<proteinExistence type="predicted"/>
<feature type="compositionally biased region" description="Basic and acidic residues" evidence="3">
    <location>
        <begin position="2647"/>
        <end position="2659"/>
    </location>
</feature>
<feature type="region of interest" description="Disordered" evidence="3">
    <location>
        <begin position="1509"/>
        <end position="1742"/>
    </location>
</feature>
<feature type="compositionally biased region" description="Polar residues" evidence="3">
    <location>
        <begin position="1999"/>
        <end position="2013"/>
    </location>
</feature>
<feature type="compositionally biased region" description="Polar residues" evidence="3">
    <location>
        <begin position="2582"/>
        <end position="2593"/>
    </location>
</feature>
<feature type="compositionally biased region" description="Basic and acidic residues" evidence="3">
    <location>
        <begin position="2415"/>
        <end position="2437"/>
    </location>
</feature>
<dbReference type="InParanoid" id="A0A482XLF3"/>
<feature type="compositionally biased region" description="Acidic residues" evidence="3">
    <location>
        <begin position="1767"/>
        <end position="1780"/>
    </location>
</feature>
<feature type="compositionally biased region" description="Acidic residues" evidence="3">
    <location>
        <begin position="1513"/>
        <end position="1524"/>
    </location>
</feature>
<feature type="compositionally biased region" description="Acidic residues" evidence="3">
    <location>
        <begin position="1651"/>
        <end position="1662"/>
    </location>
</feature>
<feature type="compositionally biased region" description="Acidic residues" evidence="3">
    <location>
        <begin position="1533"/>
        <end position="1558"/>
    </location>
</feature>
<dbReference type="Pfam" id="PF13934">
    <property type="entry name" value="ELYS"/>
    <property type="match status" value="1"/>
</dbReference>
<keyword evidence="7" id="KW-1185">Reference proteome</keyword>
<feature type="domain" description="ELYS beta-propeller" evidence="5">
    <location>
        <begin position="261"/>
        <end position="517"/>
    </location>
</feature>
<comment type="subcellular location">
    <subcellularLocation>
        <location evidence="1">Nucleus</location>
    </subcellularLocation>
</comment>
<name>A0A482XLF3_LAOST</name>
<dbReference type="PANTHER" id="PTHR21583:SF8">
    <property type="entry name" value="PROTEIN ELYS"/>
    <property type="match status" value="1"/>
</dbReference>
<feature type="compositionally biased region" description="Basic and acidic residues" evidence="3">
    <location>
        <begin position="2595"/>
        <end position="2609"/>
    </location>
</feature>
<feature type="compositionally biased region" description="Polar residues" evidence="3">
    <location>
        <begin position="1334"/>
        <end position="1348"/>
    </location>
</feature>
<feature type="compositionally biased region" description="Low complexity" evidence="3">
    <location>
        <begin position="2520"/>
        <end position="2531"/>
    </location>
</feature>
<feature type="region of interest" description="Disordered" evidence="3">
    <location>
        <begin position="1755"/>
        <end position="1780"/>
    </location>
</feature>
<dbReference type="InterPro" id="IPR032040">
    <property type="entry name" value="ELYS-bb"/>
</dbReference>
<feature type="compositionally biased region" description="Acidic residues" evidence="3">
    <location>
        <begin position="1669"/>
        <end position="1712"/>
    </location>
</feature>
<dbReference type="InterPro" id="IPR052620">
    <property type="entry name" value="ELYS/MEL-28_NucAsmblyFactor"/>
</dbReference>
<dbReference type="GO" id="GO:0005634">
    <property type="term" value="C:nucleus"/>
    <property type="evidence" value="ECO:0007669"/>
    <property type="project" value="UniProtKB-SubCell"/>
</dbReference>
<organism evidence="6 7">
    <name type="scientific">Laodelphax striatellus</name>
    <name type="common">Small brown planthopper</name>
    <name type="synonym">Delphax striatella</name>
    <dbReference type="NCBI Taxonomy" id="195883"/>
    <lineage>
        <taxon>Eukaryota</taxon>
        <taxon>Metazoa</taxon>
        <taxon>Ecdysozoa</taxon>
        <taxon>Arthropoda</taxon>
        <taxon>Hexapoda</taxon>
        <taxon>Insecta</taxon>
        <taxon>Pterygota</taxon>
        <taxon>Neoptera</taxon>
        <taxon>Paraneoptera</taxon>
        <taxon>Hemiptera</taxon>
        <taxon>Auchenorrhyncha</taxon>
        <taxon>Fulgoroidea</taxon>
        <taxon>Delphacidae</taxon>
        <taxon>Criomorphinae</taxon>
        <taxon>Laodelphax</taxon>
    </lineage>
</organism>
<sequence>MNQEGSVLNVTSSLKISSRIDDKYLQDDHSLDEHFEVNGKILNESNFLCINCGPQVSVLRKKNGSKYSFWSADRTTRDTVTKITCIVEVNLGTGVPLLAAGTEEGLLCFYYTGVSRILRAVQFNHKIVSLALLDNGDRSEVGNWITLPEELQMMNGVLAVGLDGGAVFLVDICRHLLEKSIREGGPVTIEIPSQLLLIDLRSDTANDIHAKTEYAHSHPGETLAIFLNESTLDQFRRMITSSISTPVLRRSIDDSVEEFHLVVTALAYFKEIACLVVGFNSGCFQLWHMSLFRIIYVSPMMDGQMMPIAGFSFQEPTDDPHSVCFMWAAHQSSSTNAMRPLAAMYMISFSNKKHIDGYGCFYENYKGCQPKYELSLGEDVDSVIDGRIISCHSISRVIQRRLPQWSIQSSSEDENIVSVCAIAWEVWTPDRTNVTSKLTLFDINQWYRAQMPFNLESGGSSSYVTNILLPNSNEEQPEPLLDVWISAESLSQFSAYQPLDEHYFPLSLSFACTCLYEHKKLECVWKGVQNELLSSLESAGPSALLDPSRYFNRFLAVGLKPSFYEASDSANLSVVTERQMLLTVMLEQGHSSFVKECVRMWADGCLAVANCTLPTLLRWGWSAVTFYKQMADNICIQLFDLHSTLSVTMKEFVYVVSLLHKLSEIFDYILKNYRNFILEDNVELQSISLQLYIEYLDSVVWSTQHKLLPEVSDPSVSLNDVIPYPQVTLQNNVIERREKMRQLSRKLLEVNPQLCVADLLLVDTLLKATPGGKRVISQWEAEGSLVGGLYPPPSVQSILRIFLVRGVAAHFKHMLIYYFLLDVADLLQQDHPSATKMLQNFVTKFRLTKSQVLITKAFWLIDHGKLKEAVDHLTQDNVCQNDITESNHKTVMYSLLVKGEPKLALMYSRAFNPLLSELEDAKFHILILLECGHILQAFDFQRKYRQWQTELLDLFFTVCMRRKELGVVYKLSLDSSEEEAFTQFLEANRHPHSEDLRVLYLLSRARYVEAIDVNKKLAVKRTQGAPSTPMFERRTPLKGLAFKKNTQKPKDDESRDQIRDVIVSAFAKTLPPVTRELADFCSRQKVTLGSWKKVDRPDPLSVSVNQQPLQAGLKERFVELALAKTRQTWAPLLATPHALKSRLRSTVEDTPFLRSTPFNFKSKTNSPRLTEHNQSLMSASKFSAKRVLVSDEVDEASLLKSETRTKRARLEFDDVLDKKKEKDDGALLLSTPFIKRKRAVVASEVTPRTPLSILKSPWKSGQSSLSRHSDVPSSPMPRQIRFCEELETESSIDRRSTPSRASIRFDTKASTSAAVAVQECIQELSETDEDIDMTSPSPLTQSDSENCDTEQSFIKVTFSHDKENSHTQLDSDSAKTFDEAKPVAVHNLEIDNEQPQSSTPPEEDSSVIDIPSSDSRIEIPSSSPDPIATETLDEDNDRYNNGYEEQAEEQKTYQDLSSASVFVNVTGELESPVFEELEDGEIGTAESDPIELGEDAVISKEVVYNDDVVQEKEEPEEIDVEDENKIDIYAGIDDGEDVEKDDNFEGGDEEFYKEDEYMENYRQNEVIEKNEFSSVDEHNREEVESEKEGEENERPIQDEEEEDDDDQVICLDGSSNSDQSLREEPVTVIPKKSSYSSEEELDYDESRVYGDEEEEEEGEEGEVNNYDYERDEEDDDDEEESIEEEERLSDDEEGMMEEGEEEEEEEEEDDEEYARKLSEEENSEHNSNDSLSNKQTNISKKLETSKRFINPFCKKREESSTSVQDACEIEVEPSNEEEEIQDNVEVDNYDCQENQECIESDVQLFEDQKCETEEVDSDNFELKIVDVTGNTSAFQADQSAEHNESFGKLEISYEEEPGSGSHLVGEQVDVTTTVDENISEVVGSKLDTIKEESVENRTEASTQLTSETNDIPKTDEQSEATVKNVELEVNSDEHVSEKTQTKDISDEHVRAQVKDVPDDHEGAVDDTSLSTPLRTRRNRRSSSEIPPSRDLKHRRSVRKSLSSNRLNDLPSTTVEEDNVSKDFFDISPTVPLNIQNARSRRTSSVVHTPSKVTRQSLRKSTSSSVLPEVAKTEETTVVSSSQAMEETLKTSRLISLKDSDCSTIIEDKSEETLKNSGEKPIVESMVIEESGTFDITNKTNYVQQTIEQEKTDISDNKTTTDEVEVDETLKKKTESVSETIVEESGGVVEETLVNEKRSSIEENTSKVEETAATDELTAATTVSDSYSRVKDIKRPSSRGAASEAPESIYTEIEDPIVQKPTPRRAASVSKLDDETGKLERIRRSSRRYRSGMVWSEYSKKVDSYKKLQLNNLCAATSVSSALDTADDVSLASVRESISSATTATRATASSRKLRHSRFKDRSSLRTAFRSFDVLLSDDEDDTTKSAVARTSSVSSVVGSITTVAEEISPIKSFENNDEKQKEIEKHSESIITNHEEEKDVDEDVVNETKNDGKIESVIPKKTRKTKTETKRKVSTQSKNDSEEDLSLIDLQNKVRSDKKDSRKSVADKSEAEKPIKRSRSISSLSTTSKRTQLSHNDESEEEASGRARLRSSRVSRSESPVGVRRLAKRSTTVDGDLFGNDSPDTTLTRSLQKTMRRDLRRSKLLDRPPSRNMLDVILSENEEEEDEEDAKVDEEVKKPVKKRGKKVVADDDRESDTPAKGKRGKAKTAVVSDVESTPATPKRTRRTKQLAEDSDVSMSAASSSKQPKRGRRSSVVLDNSPAKSRLFSSPESVASNASTTKKRKRLSHLMPVSSTPETNAQADVSVLDSSVIDYSSSRRLTRHQLANMQKFPMHADNSSAIDFSSSRRSTRDQQKFPARHDESSMFGDPLAESEDEGSVAESSVSSVMSTRSSQRLRMKSMKKH</sequence>
<feature type="compositionally biased region" description="Polar residues" evidence="3">
    <location>
        <begin position="2726"/>
        <end position="2739"/>
    </location>
</feature>
<feature type="region of interest" description="Disordered" evidence="3">
    <location>
        <begin position="1325"/>
        <end position="1348"/>
    </location>
</feature>
<dbReference type="Pfam" id="PF16687">
    <property type="entry name" value="ELYS-bb"/>
    <property type="match status" value="2"/>
</dbReference>
<dbReference type="EMBL" id="QKKF02005739">
    <property type="protein sequence ID" value="RZF46756.1"/>
    <property type="molecule type" value="Genomic_DNA"/>
</dbReference>
<dbReference type="Proteomes" id="UP000291343">
    <property type="component" value="Unassembled WGS sequence"/>
</dbReference>
<keyword evidence="2" id="KW-0539">Nucleus</keyword>
<evidence type="ECO:0000313" key="7">
    <source>
        <dbReference type="Proteomes" id="UP000291343"/>
    </source>
</evidence>
<feature type="domain" description="ELYS beta-propeller" evidence="5">
    <location>
        <begin position="9"/>
        <end position="178"/>
    </location>
</feature>
<dbReference type="OrthoDB" id="6513151at2759"/>
<feature type="compositionally biased region" description="Polar residues" evidence="3">
    <location>
        <begin position="1899"/>
        <end position="1909"/>
    </location>
</feature>
<feature type="compositionally biased region" description="Acidic residues" evidence="3">
    <location>
        <begin position="1598"/>
        <end position="1607"/>
    </location>
</feature>
<dbReference type="InterPro" id="IPR025151">
    <property type="entry name" value="ELYS_dom"/>
</dbReference>
<feature type="compositionally biased region" description="Acidic residues" evidence="3">
    <location>
        <begin position="2620"/>
        <end position="2632"/>
    </location>
</feature>
<gene>
    <name evidence="6" type="ORF">LSTR_LSTR002619</name>
</gene>
<protein>
    <recommendedName>
        <fullName evidence="8">Protein ELYS</fullName>
    </recommendedName>
</protein>
<feature type="compositionally biased region" description="Basic and acidic residues" evidence="3">
    <location>
        <begin position="2492"/>
        <end position="2515"/>
    </location>
</feature>
<feature type="compositionally biased region" description="Polar residues" evidence="3">
    <location>
        <begin position="2752"/>
        <end position="2762"/>
    </location>
</feature>
<feature type="region of interest" description="Disordered" evidence="3">
    <location>
        <begin position="1388"/>
        <end position="1454"/>
    </location>
</feature>
<evidence type="ECO:0008006" key="8">
    <source>
        <dbReference type="Google" id="ProtNLM"/>
    </source>
</evidence>
<feature type="compositionally biased region" description="Basic and acidic residues" evidence="3">
    <location>
        <begin position="2809"/>
        <end position="2823"/>
    </location>
</feature>
<feature type="domain" description="ELYS-like" evidence="4">
    <location>
        <begin position="761"/>
        <end position="987"/>
    </location>
</feature>
<feature type="compositionally biased region" description="Basic and acidic residues" evidence="3">
    <location>
        <begin position="1889"/>
        <end position="1898"/>
    </location>
</feature>
<dbReference type="STRING" id="195883.A0A482XLF3"/>
<evidence type="ECO:0000259" key="4">
    <source>
        <dbReference type="Pfam" id="PF13934"/>
    </source>
</evidence>
<comment type="caution">
    <text evidence="6">The sequence shown here is derived from an EMBL/GenBank/DDBJ whole genome shotgun (WGS) entry which is preliminary data.</text>
</comment>
<feature type="compositionally biased region" description="Low complexity" evidence="3">
    <location>
        <begin position="2554"/>
        <end position="2564"/>
    </location>
</feature>
<feature type="compositionally biased region" description="Low complexity" evidence="3">
    <location>
        <begin position="2795"/>
        <end position="2807"/>
    </location>
</feature>
<feature type="compositionally biased region" description="Basic residues" evidence="3">
    <location>
        <begin position="2854"/>
        <end position="2864"/>
    </location>
</feature>